<dbReference type="PANTHER" id="PTHR48448:SF1">
    <property type="entry name" value="MUTL PROTEIN ISOFORM 1"/>
    <property type="match status" value="1"/>
</dbReference>
<dbReference type="PANTHER" id="PTHR48448">
    <property type="entry name" value="MUTL PROTEIN ISOFORM 1"/>
    <property type="match status" value="1"/>
</dbReference>
<dbReference type="EMBL" id="VOIH02000010">
    <property type="protein sequence ID" value="KAF3434647.1"/>
    <property type="molecule type" value="Genomic_DNA"/>
</dbReference>
<dbReference type="GO" id="GO:0005524">
    <property type="term" value="F:ATP binding"/>
    <property type="evidence" value="ECO:0007669"/>
    <property type="project" value="InterPro"/>
</dbReference>
<dbReference type="GO" id="GO:0030983">
    <property type="term" value="F:mismatched DNA binding"/>
    <property type="evidence" value="ECO:0007669"/>
    <property type="project" value="InterPro"/>
</dbReference>
<name>A0A8K0E0K3_9ROSA</name>
<reference evidence="1" key="1">
    <citation type="submission" date="2020-03" db="EMBL/GenBank/DDBJ databases">
        <title>A high-quality chromosome-level genome assembly of a woody plant with both climbing and erect habits, Rhamnella rubrinervis.</title>
        <authorList>
            <person name="Lu Z."/>
            <person name="Yang Y."/>
            <person name="Zhu X."/>
            <person name="Sun Y."/>
        </authorList>
    </citation>
    <scope>NUCLEOTIDE SEQUENCE</scope>
    <source>
        <strain evidence="1">BYM</strain>
        <tissue evidence="1">Leaf</tissue>
    </source>
</reference>
<evidence type="ECO:0000313" key="2">
    <source>
        <dbReference type="Proteomes" id="UP000796880"/>
    </source>
</evidence>
<dbReference type="InterPro" id="IPR016151">
    <property type="entry name" value="DNA_mismatch_repair_MutS_N"/>
</dbReference>
<dbReference type="GO" id="GO:0006298">
    <property type="term" value="P:mismatch repair"/>
    <property type="evidence" value="ECO:0007669"/>
    <property type="project" value="InterPro"/>
</dbReference>
<dbReference type="Proteomes" id="UP000796880">
    <property type="component" value="Unassembled WGS sequence"/>
</dbReference>
<proteinExistence type="predicted"/>
<dbReference type="Gene3D" id="3.40.1170.10">
    <property type="entry name" value="DNA repair protein MutS, domain I"/>
    <property type="match status" value="1"/>
</dbReference>
<dbReference type="InterPro" id="IPR053276">
    <property type="entry name" value="MtDNA_mismatch_repair_MutS"/>
</dbReference>
<dbReference type="AlphaFoldDB" id="A0A8K0E0K3"/>
<protein>
    <submittedName>
        <fullName evidence="1">Uncharacterized protein</fullName>
    </submittedName>
</protein>
<sequence>MYRNRLKSVGPELPMSKTLTCMSSYGLIHAQMLFQKAWFPSPRNHSLMTCVHIRLKEGTLNWEILQFKSKFLCEVLLCRVSDFYEALGIDACILVEYAGLNPFGGLRSDSIPRAGCPVGCTIVQDQTRMHWMDDRALRRKDDFRGKRLISNRETISKLCG</sequence>
<comment type="caution">
    <text evidence="1">The sequence shown here is derived from an EMBL/GenBank/DDBJ whole genome shotgun (WGS) entry which is preliminary data.</text>
</comment>
<organism evidence="1 2">
    <name type="scientific">Rhamnella rubrinervis</name>
    <dbReference type="NCBI Taxonomy" id="2594499"/>
    <lineage>
        <taxon>Eukaryota</taxon>
        <taxon>Viridiplantae</taxon>
        <taxon>Streptophyta</taxon>
        <taxon>Embryophyta</taxon>
        <taxon>Tracheophyta</taxon>
        <taxon>Spermatophyta</taxon>
        <taxon>Magnoliopsida</taxon>
        <taxon>eudicotyledons</taxon>
        <taxon>Gunneridae</taxon>
        <taxon>Pentapetalae</taxon>
        <taxon>rosids</taxon>
        <taxon>fabids</taxon>
        <taxon>Rosales</taxon>
        <taxon>Rhamnaceae</taxon>
        <taxon>rhamnoid group</taxon>
        <taxon>Rhamneae</taxon>
        <taxon>Rhamnella</taxon>
    </lineage>
</organism>
<evidence type="ECO:0000313" key="1">
    <source>
        <dbReference type="EMBL" id="KAF3434647.1"/>
    </source>
</evidence>
<gene>
    <name evidence="1" type="ORF">FNV43_RR21732</name>
</gene>
<keyword evidence="2" id="KW-1185">Reference proteome</keyword>
<dbReference type="OrthoDB" id="1329372at2759"/>
<accession>A0A8K0E0K3</accession>
<dbReference type="SUPFAM" id="SSF55271">
    <property type="entry name" value="DNA repair protein MutS, domain I"/>
    <property type="match status" value="1"/>
</dbReference>